<feature type="domain" description="MADF" evidence="1">
    <location>
        <begin position="41"/>
        <end position="138"/>
    </location>
</feature>
<comment type="caution">
    <text evidence="2">The sequence shown here is derived from an EMBL/GenBank/DDBJ whole genome shotgun (WGS) entry which is preliminary data.</text>
</comment>
<dbReference type="EMBL" id="JANEYF010005965">
    <property type="protein sequence ID" value="KAJ8926245.1"/>
    <property type="molecule type" value="Genomic_DNA"/>
</dbReference>
<dbReference type="SMART" id="SM00595">
    <property type="entry name" value="MADF"/>
    <property type="match status" value="1"/>
</dbReference>
<dbReference type="PROSITE" id="PS51029">
    <property type="entry name" value="MADF"/>
    <property type="match status" value="1"/>
</dbReference>
<dbReference type="Pfam" id="PF10545">
    <property type="entry name" value="MADF_DNA_bdg"/>
    <property type="match status" value="1"/>
</dbReference>
<proteinExistence type="predicted"/>
<reference evidence="2" key="1">
    <citation type="journal article" date="2023" name="Insect Mol. Biol.">
        <title>Genome sequencing provides insights into the evolution of gene families encoding plant cell wall-degrading enzymes in longhorned beetles.</title>
        <authorList>
            <person name="Shin N.R."/>
            <person name="Okamura Y."/>
            <person name="Kirsch R."/>
            <person name="Pauchet Y."/>
        </authorList>
    </citation>
    <scope>NUCLEOTIDE SEQUENCE</scope>
    <source>
        <strain evidence="2">RBIC_L_NR</strain>
    </source>
</reference>
<dbReference type="AlphaFoldDB" id="A0AAV8WHK0"/>
<evidence type="ECO:0000313" key="3">
    <source>
        <dbReference type="Proteomes" id="UP001162156"/>
    </source>
</evidence>
<protein>
    <recommendedName>
        <fullName evidence="1">MADF domain-containing protein</fullName>
    </recommendedName>
</protein>
<evidence type="ECO:0000313" key="2">
    <source>
        <dbReference type="EMBL" id="KAJ8926245.1"/>
    </source>
</evidence>
<dbReference type="Proteomes" id="UP001162156">
    <property type="component" value="Unassembled WGS sequence"/>
</dbReference>
<evidence type="ECO:0000259" key="1">
    <source>
        <dbReference type="PROSITE" id="PS51029"/>
    </source>
</evidence>
<keyword evidence="3" id="KW-1185">Reference proteome</keyword>
<dbReference type="InterPro" id="IPR006578">
    <property type="entry name" value="MADF-dom"/>
</dbReference>
<organism evidence="2 3">
    <name type="scientific">Rhamnusium bicolor</name>
    <dbReference type="NCBI Taxonomy" id="1586634"/>
    <lineage>
        <taxon>Eukaryota</taxon>
        <taxon>Metazoa</taxon>
        <taxon>Ecdysozoa</taxon>
        <taxon>Arthropoda</taxon>
        <taxon>Hexapoda</taxon>
        <taxon>Insecta</taxon>
        <taxon>Pterygota</taxon>
        <taxon>Neoptera</taxon>
        <taxon>Endopterygota</taxon>
        <taxon>Coleoptera</taxon>
        <taxon>Polyphaga</taxon>
        <taxon>Cucujiformia</taxon>
        <taxon>Chrysomeloidea</taxon>
        <taxon>Cerambycidae</taxon>
        <taxon>Lepturinae</taxon>
        <taxon>Rhagiini</taxon>
        <taxon>Rhamnusium</taxon>
    </lineage>
</organism>
<accession>A0AAV8WHK0</accession>
<name>A0AAV8WHK0_9CUCU</name>
<sequence>MGSYIELDTLLLMIETGELLTSLTFSSDVREKCKDPEFIRKLIDIYQRHPALWKVKAKCNATRDLRKKGYDELLKHFKTGNATQETVRNKINNLRSAFRKEFKKSKKVPKKTGSSTDDVYVPNLWYYDLLLFTAHQEEPRNTVSSNESDDDENTQSENVSFLSIYLFLCK</sequence>
<dbReference type="PANTHER" id="PTHR21505">
    <property type="entry name" value="MADF DOMAIN-CONTAINING PROTEIN-RELATED"/>
    <property type="match status" value="1"/>
</dbReference>
<dbReference type="PANTHER" id="PTHR21505:SF8">
    <property type="entry name" value="DPT-YFP REPRESSOR BY OVEREXPRESSION, ISOFORM D-RELATED"/>
    <property type="match status" value="1"/>
</dbReference>
<gene>
    <name evidence="2" type="ORF">NQ314_021409</name>
</gene>